<comment type="similarity">
    <text evidence="1">Belongs to the peptidase C15 family.</text>
</comment>
<dbReference type="GO" id="GO:0008234">
    <property type="term" value="F:cysteine-type peptidase activity"/>
    <property type="evidence" value="ECO:0007669"/>
    <property type="project" value="UniProtKB-KW"/>
</dbReference>
<evidence type="ECO:0000256" key="4">
    <source>
        <dbReference type="ARBA" id="ARBA00022807"/>
    </source>
</evidence>
<evidence type="ECO:0000256" key="2">
    <source>
        <dbReference type="ARBA" id="ARBA00022670"/>
    </source>
</evidence>
<evidence type="ECO:0000313" key="6">
    <source>
        <dbReference type="Proteomes" id="UP000076842"/>
    </source>
</evidence>
<accession>A0A165ITG2</accession>
<dbReference type="InParanoid" id="A0A165ITG2"/>
<dbReference type="PANTHER" id="PTHR23402">
    <property type="entry name" value="PROTEASE FAMILY C15 PYROGLUTAMYL-PEPTIDASE I-RELATED"/>
    <property type="match status" value="1"/>
</dbReference>
<evidence type="ECO:0000256" key="3">
    <source>
        <dbReference type="ARBA" id="ARBA00022801"/>
    </source>
</evidence>
<gene>
    <name evidence="5" type="ORF">CALCODRAFT_428596</name>
</gene>
<keyword evidence="6" id="KW-1185">Reference proteome</keyword>
<proteinExistence type="inferred from homology"/>
<dbReference type="EMBL" id="KV423927">
    <property type="protein sequence ID" value="KZT60957.1"/>
    <property type="molecule type" value="Genomic_DNA"/>
</dbReference>
<dbReference type="AlphaFoldDB" id="A0A165ITG2"/>
<reference evidence="5 6" key="1">
    <citation type="journal article" date="2016" name="Mol. Biol. Evol.">
        <title>Comparative Genomics of Early-Diverging Mushroom-Forming Fungi Provides Insights into the Origins of Lignocellulose Decay Capabilities.</title>
        <authorList>
            <person name="Nagy L.G."/>
            <person name="Riley R."/>
            <person name="Tritt A."/>
            <person name="Adam C."/>
            <person name="Daum C."/>
            <person name="Floudas D."/>
            <person name="Sun H."/>
            <person name="Yadav J.S."/>
            <person name="Pangilinan J."/>
            <person name="Larsson K.H."/>
            <person name="Matsuura K."/>
            <person name="Barry K."/>
            <person name="Labutti K."/>
            <person name="Kuo R."/>
            <person name="Ohm R.A."/>
            <person name="Bhattacharya S.S."/>
            <person name="Shirouzu T."/>
            <person name="Yoshinaga Y."/>
            <person name="Martin F.M."/>
            <person name="Grigoriev I.V."/>
            <person name="Hibbett D.S."/>
        </authorList>
    </citation>
    <scope>NUCLEOTIDE SEQUENCE [LARGE SCALE GENOMIC DNA]</scope>
    <source>
        <strain evidence="5 6">HHB12733</strain>
    </source>
</reference>
<dbReference type="PANTHER" id="PTHR23402:SF1">
    <property type="entry name" value="PYROGLUTAMYL-PEPTIDASE I"/>
    <property type="match status" value="1"/>
</dbReference>
<keyword evidence="4" id="KW-0788">Thiol protease</keyword>
<protein>
    <submittedName>
        <fullName evidence="5">Peptidase C15, pyroglutamyl peptidase I-like protein</fullName>
    </submittedName>
</protein>
<dbReference type="SUPFAM" id="SSF53182">
    <property type="entry name" value="Pyrrolidone carboxyl peptidase (pyroglutamate aminopeptidase)"/>
    <property type="match status" value="1"/>
</dbReference>
<sequence>MAPIDLSPSKKPYNVLVTGFGPFGDYEHNPSWLGVQPLSNTVLPTPTHNISFTCFRVPTSYAAILRLIPGVHARPPRLPATHDPAPQPLPEAPEGGYDLVIHVGAGMPGALALEAQGHKTGYRIPDWEGELPPVRGFGVGYEGFDEILKTQGNVPGLVEYMKICGFTNSRVSTDAGHYCCDFIYYCSLAESVRRGAGKGSKVQFMHIPPPGKPYGLEAVTEAVKCIAMFYSMEG</sequence>
<dbReference type="InterPro" id="IPR016125">
    <property type="entry name" value="Peptidase_C15-like"/>
</dbReference>
<dbReference type="Gene3D" id="3.40.630.20">
    <property type="entry name" value="Peptidase C15, pyroglutamyl peptidase I-like"/>
    <property type="match status" value="1"/>
</dbReference>
<keyword evidence="2" id="KW-0645">Protease</keyword>
<keyword evidence="3" id="KW-0378">Hydrolase</keyword>
<dbReference type="OrthoDB" id="407146at2759"/>
<evidence type="ECO:0000256" key="1">
    <source>
        <dbReference type="ARBA" id="ARBA00006641"/>
    </source>
</evidence>
<name>A0A165ITG2_9BASI</name>
<evidence type="ECO:0000313" key="5">
    <source>
        <dbReference type="EMBL" id="KZT60957.1"/>
    </source>
</evidence>
<organism evidence="5 6">
    <name type="scientific">Calocera cornea HHB12733</name>
    <dbReference type="NCBI Taxonomy" id="1353952"/>
    <lineage>
        <taxon>Eukaryota</taxon>
        <taxon>Fungi</taxon>
        <taxon>Dikarya</taxon>
        <taxon>Basidiomycota</taxon>
        <taxon>Agaricomycotina</taxon>
        <taxon>Dacrymycetes</taxon>
        <taxon>Dacrymycetales</taxon>
        <taxon>Dacrymycetaceae</taxon>
        <taxon>Calocera</taxon>
    </lineage>
</organism>
<dbReference type="GO" id="GO:0006508">
    <property type="term" value="P:proteolysis"/>
    <property type="evidence" value="ECO:0007669"/>
    <property type="project" value="UniProtKB-KW"/>
</dbReference>
<dbReference type="InterPro" id="IPR036440">
    <property type="entry name" value="Peptidase_C15-like_sf"/>
</dbReference>
<dbReference type="Proteomes" id="UP000076842">
    <property type="component" value="Unassembled WGS sequence"/>
</dbReference>